<feature type="transmembrane region" description="Helical" evidence="6">
    <location>
        <begin position="321"/>
        <end position="343"/>
    </location>
</feature>
<comment type="subcellular location">
    <subcellularLocation>
        <location evidence="1">Membrane</location>
        <topology evidence="1">Multi-pass membrane protein</topology>
    </subcellularLocation>
</comment>
<reference evidence="7 8" key="1">
    <citation type="submission" date="2024-05" db="EMBL/GenBank/DDBJ databases">
        <authorList>
            <person name="Liu Q."/>
            <person name="Xin Y.-H."/>
        </authorList>
    </citation>
    <scope>NUCLEOTIDE SEQUENCE [LARGE SCALE GENOMIC DNA]</scope>
    <source>
        <strain evidence="7 8">CGMCC 1.10181</strain>
    </source>
</reference>
<proteinExistence type="predicted"/>
<dbReference type="InterPro" id="IPR002293">
    <property type="entry name" value="AA/rel_permease1"/>
</dbReference>
<sequence>MRSLFRLKTIVAAEDQPEHHRLARTLSWPHLVAMGVGAIVGTGILTLIGVGADRAGPAVLLSFAVAGAICACAALCYAEMATMIPASGSAYTYSYAALGEIIACVVGWSLILEYSLVVSTVAVGWSGYAVGFLKGLGVFLPDALTHGPSLEGSWANHDLHLANLGVNVPAMLIIAVVAGMLMLGTRESARVNTALVVLKIATLSLFVAVALPHFDAANLHPFAPNGFGSVADDHGVKYGVMGAAAIIFFAFYGFDAISTAAEEAKNPERDLAIGIVGSMLACTLIYVIVAAAAVGAVHYTVFSKSAEPLALILRSLGSARVATVVAAAAAIALPTVLLAFLYGQSRIFLVMARDGFLPPALAKVSARGTPARITAVTAVFVAILAGLLPLDVIASLANAGTLCAFVAVAACVLVLRRRSPEAKRPFRTPVAWVVAPAAILGCVYLFISLQVVTQVSFLIWNGVGLLVYFLYARARAVEGRTAP</sequence>
<feature type="transmembrane region" description="Helical" evidence="6">
    <location>
        <begin position="275"/>
        <end position="301"/>
    </location>
</feature>
<keyword evidence="3 6" id="KW-0812">Transmembrane</keyword>
<keyword evidence="5 6" id="KW-0472">Membrane</keyword>
<feature type="transmembrane region" description="Helical" evidence="6">
    <location>
        <begin position="195"/>
        <end position="214"/>
    </location>
</feature>
<keyword evidence="4 6" id="KW-1133">Transmembrane helix</keyword>
<dbReference type="PANTHER" id="PTHR43243:SF4">
    <property type="entry name" value="CATIONIC AMINO ACID TRANSPORTER 4"/>
    <property type="match status" value="1"/>
</dbReference>
<evidence type="ECO:0000313" key="7">
    <source>
        <dbReference type="EMBL" id="MEN2789687.1"/>
    </source>
</evidence>
<dbReference type="PIRSF" id="PIRSF006060">
    <property type="entry name" value="AA_transporter"/>
    <property type="match status" value="1"/>
</dbReference>
<evidence type="ECO:0000256" key="4">
    <source>
        <dbReference type="ARBA" id="ARBA00022989"/>
    </source>
</evidence>
<dbReference type="EMBL" id="JBDIME010000005">
    <property type="protein sequence ID" value="MEN2789687.1"/>
    <property type="molecule type" value="Genomic_DNA"/>
</dbReference>
<dbReference type="Pfam" id="PF13520">
    <property type="entry name" value="AA_permease_2"/>
    <property type="match status" value="1"/>
</dbReference>
<feature type="transmembrane region" description="Helical" evidence="6">
    <location>
        <begin position="453"/>
        <end position="471"/>
    </location>
</feature>
<evidence type="ECO:0000256" key="3">
    <source>
        <dbReference type="ARBA" id="ARBA00022692"/>
    </source>
</evidence>
<feature type="transmembrane region" description="Helical" evidence="6">
    <location>
        <begin position="31"/>
        <end position="52"/>
    </location>
</feature>
<feature type="transmembrane region" description="Helical" evidence="6">
    <location>
        <begin position="428"/>
        <end position="447"/>
    </location>
</feature>
<evidence type="ECO:0000256" key="5">
    <source>
        <dbReference type="ARBA" id="ARBA00023136"/>
    </source>
</evidence>
<feature type="transmembrane region" description="Helical" evidence="6">
    <location>
        <begin position="164"/>
        <end position="183"/>
    </location>
</feature>
<evidence type="ECO:0000256" key="1">
    <source>
        <dbReference type="ARBA" id="ARBA00004141"/>
    </source>
</evidence>
<gene>
    <name evidence="7" type="ORF">ABC974_08625</name>
</gene>
<evidence type="ECO:0000256" key="6">
    <source>
        <dbReference type="SAM" id="Phobius"/>
    </source>
</evidence>
<evidence type="ECO:0000313" key="8">
    <source>
        <dbReference type="Proteomes" id="UP001419910"/>
    </source>
</evidence>
<protein>
    <submittedName>
        <fullName evidence="7">Amino acid permease</fullName>
    </submittedName>
</protein>
<dbReference type="PANTHER" id="PTHR43243">
    <property type="entry name" value="INNER MEMBRANE TRANSPORTER YGJI-RELATED"/>
    <property type="match status" value="1"/>
</dbReference>
<feature type="transmembrane region" description="Helical" evidence="6">
    <location>
        <begin position="90"/>
        <end position="111"/>
    </location>
</feature>
<comment type="caution">
    <text evidence="7">The sequence shown here is derived from an EMBL/GenBank/DDBJ whole genome shotgun (WGS) entry which is preliminary data.</text>
</comment>
<feature type="transmembrane region" description="Helical" evidence="6">
    <location>
        <begin position="234"/>
        <end position="254"/>
    </location>
</feature>
<name>A0ABU9Y1M7_9SPHN</name>
<keyword evidence="8" id="KW-1185">Reference proteome</keyword>
<dbReference type="Proteomes" id="UP001419910">
    <property type="component" value="Unassembled WGS sequence"/>
</dbReference>
<dbReference type="RefSeq" id="WP_343889536.1">
    <property type="nucleotide sequence ID" value="NZ_BAAAEH010000022.1"/>
</dbReference>
<feature type="transmembrane region" description="Helical" evidence="6">
    <location>
        <begin position="373"/>
        <end position="390"/>
    </location>
</feature>
<keyword evidence="2" id="KW-0813">Transport</keyword>
<accession>A0ABU9Y1M7</accession>
<dbReference type="Gene3D" id="1.20.1740.10">
    <property type="entry name" value="Amino acid/polyamine transporter I"/>
    <property type="match status" value="1"/>
</dbReference>
<organism evidence="7 8">
    <name type="scientific">Sphingomonas oligophenolica</name>
    <dbReference type="NCBI Taxonomy" id="301154"/>
    <lineage>
        <taxon>Bacteria</taxon>
        <taxon>Pseudomonadati</taxon>
        <taxon>Pseudomonadota</taxon>
        <taxon>Alphaproteobacteria</taxon>
        <taxon>Sphingomonadales</taxon>
        <taxon>Sphingomonadaceae</taxon>
        <taxon>Sphingomonas</taxon>
    </lineage>
</organism>
<feature type="transmembrane region" description="Helical" evidence="6">
    <location>
        <begin position="396"/>
        <end position="416"/>
    </location>
</feature>
<evidence type="ECO:0000256" key="2">
    <source>
        <dbReference type="ARBA" id="ARBA00022448"/>
    </source>
</evidence>
<feature type="transmembrane region" description="Helical" evidence="6">
    <location>
        <begin position="58"/>
        <end position="78"/>
    </location>
</feature>